<evidence type="ECO:0000256" key="1">
    <source>
        <dbReference type="SAM" id="SignalP"/>
    </source>
</evidence>
<protein>
    <recommendedName>
        <fullName evidence="4">RNase H type-1 domain-containing protein</fullName>
    </recommendedName>
</protein>
<keyword evidence="1" id="KW-0732">Signal</keyword>
<dbReference type="AlphaFoldDB" id="A0ABD2ZR75"/>
<evidence type="ECO:0000313" key="3">
    <source>
        <dbReference type="Proteomes" id="UP001630127"/>
    </source>
</evidence>
<accession>A0ABD2ZR75</accession>
<keyword evidence="3" id="KW-1185">Reference proteome</keyword>
<proteinExistence type="predicted"/>
<feature type="chain" id="PRO_5044846473" description="RNase H type-1 domain-containing protein" evidence="1">
    <location>
        <begin position="16"/>
        <end position="103"/>
    </location>
</feature>
<sequence>MSTQISVWHIGFCLALSLPSCHLSIKFSGIRYSSVFAGDYGWTGVSESLNPTKDQFLGSYHANTCTHTEKLVGWEPPQLPYLKLNTDGSSFGNLGLAGASGVI</sequence>
<name>A0ABD2ZR75_9GENT</name>
<feature type="signal peptide" evidence="1">
    <location>
        <begin position="1"/>
        <end position="15"/>
    </location>
</feature>
<evidence type="ECO:0008006" key="4">
    <source>
        <dbReference type="Google" id="ProtNLM"/>
    </source>
</evidence>
<dbReference type="Proteomes" id="UP001630127">
    <property type="component" value="Unassembled WGS sequence"/>
</dbReference>
<dbReference type="EMBL" id="JBJUIK010000007">
    <property type="protein sequence ID" value="KAL3521934.1"/>
    <property type="molecule type" value="Genomic_DNA"/>
</dbReference>
<reference evidence="2 3" key="1">
    <citation type="submission" date="2024-11" db="EMBL/GenBank/DDBJ databases">
        <title>A near-complete genome assembly of Cinchona calisaya.</title>
        <authorList>
            <person name="Lian D.C."/>
            <person name="Zhao X.W."/>
            <person name="Wei L."/>
        </authorList>
    </citation>
    <scope>NUCLEOTIDE SEQUENCE [LARGE SCALE GENOMIC DNA]</scope>
    <source>
        <tissue evidence="2">Nenye</tissue>
    </source>
</reference>
<comment type="caution">
    <text evidence="2">The sequence shown here is derived from an EMBL/GenBank/DDBJ whole genome shotgun (WGS) entry which is preliminary data.</text>
</comment>
<organism evidence="2 3">
    <name type="scientific">Cinchona calisaya</name>
    <dbReference type="NCBI Taxonomy" id="153742"/>
    <lineage>
        <taxon>Eukaryota</taxon>
        <taxon>Viridiplantae</taxon>
        <taxon>Streptophyta</taxon>
        <taxon>Embryophyta</taxon>
        <taxon>Tracheophyta</taxon>
        <taxon>Spermatophyta</taxon>
        <taxon>Magnoliopsida</taxon>
        <taxon>eudicotyledons</taxon>
        <taxon>Gunneridae</taxon>
        <taxon>Pentapetalae</taxon>
        <taxon>asterids</taxon>
        <taxon>lamiids</taxon>
        <taxon>Gentianales</taxon>
        <taxon>Rubiaceae</taxon>
        <taxon>Cinchonoideae</taxon>
        <taxon>Cinchoneae</taxon>
        <taxon>Cinchona</taxon>
    </lineage>
</organism>
<gene>
    <name evidence="2" type="ORF">ACH5RR_014768</name>
</gene>
<evidence type="ECO:0000313" key="2">
    <source>
        <dbReference type="EMBL" id="KAL3521934.1"/>
    </source>
</evidence>